<sequence length="727" mass="82807">MEFHPYEAFDNNKAQRKAWAWIKQAFKDDPGVAYYRYPIFYPSGKLNREPDILILHRELGLWVIECKGCYIHNIASIQGHEWKMNNWHSEIETPVAQAEDQMFAIKNKFTASNRTHGLVSFNFRVVLPLVSHNEWQSKGFHDFPSTQGVVLFAEDLTPKAFKEKMIEGSKENPQRMMTDENWKLVKDVLGGTLPIDYPPHPEPPHPDPYNPIRVIRAMESELKKLDQHQQKVAFEIPPGPQRIRGLAGTGKTVLFAKRIAKMHARNPEWKLAFVFFTQSLYVQITKLIGLYYHEMTGEEPNWMNVKVLHAWGAKGKEGFYRTLALKCGKKPKSVNDVKDEIGSVSPGTAFEYICNCLEEEVPKLPVLYDAILIDEGQDLPSSFYRLARGTLSEPKRLYWAYDEAQGIGTLTVPKPLTIFGLKDGIPVVDLGGNKLPNGVITAPNYESGISKAHNMNRCYRTPKLLLMSAHAVNMGLFRQGGPLQGVTNQEDWEKLGYDVSGDFRRIGQPITITRSERSSPHLIDQKDFKEQKAVGSQLVIQTFKNEFDEQNWIAEQVANDIIKLRFDPCDILITGPTGNYESEYFQKLKEALSRHKVNSLIAGVDTQPDIFWMDGYVTIAPISRSKGNEAWKVYACRFQYATQPLLWKQEKEIHKRNEAFVALTRARVWCVATGLESPIFNELQQVIQQSPNLVFPAFNKTAIERNNDENDDVGEGIQGELELFAAS</sequence>
<reference evidence="1 2" key="1">
    <citation type="submission" date="2022-04" db="EMBL/GenBank/DDBJ databases">
        <title>Positive selection, recombination, and allopatry shape intraspecific diversity of widespread and dominant cyanobacteria.</title>
        <authorList>
            <person name="Wei J."/>
            <person name="Shu W."/>
            <person name="Hu C."/>
        </authorList>
    </citation>
    <scope>NUCLEOTIDE SEQUENCE [LARGE SCALE GENOMIC DNA]</scope>
    <source>
        <strain evidence="1 2">GB2-A5</strain>
    </source>
</reference>
<gene>
    <name evidence="1" type="ORF">NDI37_21950</name>
</gene>
<protein>
    <submittedName>
        <fullName evidence="1">NERD domain-containing protein</fullName>
    </submittedName>
</protein>
<organism evidence="1 2">
    <name type="scientific">Funiculus sociatus GB2-A5</name>
    <dbReference type="NCBI Taxonomy" id="2933946"/>
    <lineage>
        <taxon>Bacteria</taxon>
        <taxon>Bacillati</taxon>
        <taxon>Cyanobacteriota</taxon>
        <taxon>Cyanophyceae</taxon>
        <taxon>Coleofasciculales</taxon>
        <taxon>Coleofasciculaceae</taxon>
        <taxon>Funiculus</taxon>
    </lineage>
</organism>
<comment type="caution">
    <text evidence="1">The sequence shown here is derived from an EMBL/GenBank/DDBJ whole genome shotgun (WGS) entry which is preliminary data.</text>
</comment>
<proteinExistence type="predicted"/>
<accession>A0ABV0JUI9</accession>
<dbReference type="EMBL" id="JAMPKK010000059">
    <property type="protein sequence ID" value="MEP0867118.1"/>
    <property type="molecule type" value="Genomic_DNA"/>
</dbReference>
<keyword evidence="2" id="KW-1185">Reference proteome</keyword>
<dbReference type="InterPro" id="IPR027417">
    <property type="entry name" value="P-loop_NTPase"/>
</dbReference>
<evidence type="ECO:0000313" key="1">
    <source>
        <dbReference type="EMBL" id="MEP0867118.1"/>
    </source>
</evidence>
<dbReference type="PANTHER" id="PTHR11070">
    <property type="entry name" value="UVRD / RECB / PCRA DNA HELICASE FAMILY MEMBER"/>
    <property type="match status" value="1"/>
</dbReference>
<evidence type="ECO:0000313" key="2">
    <source>
        <dbReference type="Proteomes" id="UP001442494"/>
    </source>
</evidence>
<dbReference type="InterPro" id="IPR000212">
    <property type="entry name" value="DNA_helicase_UvrD/REP"/>
</dbReference>
<dbReference type="SUPFAM" id="SSF52540">
    <property type="entry name" value="P-loop containing nucleoside triphosphate hydrolases"/>
    <property type="match status" value="1"/>
</dbReference>
<dbReference type="Proteomes" id="UP001442494">
    <property type="component" value="Unassembled WGS sequence"/>
</dbReference>
<dbReference type="Gene3D" id="3.40.50.300">
    <property type="entry name" value="P-loop containing nucleotide triphosphate hydrolases"/>
    <property type="match status" value="2"/>
</dbReference>
<name>A0ABV0JUI9_9CYAN</name>
<dbReference type="PANTHER" id="PTHR11070:SF2">
    <property type="entry name" value="ATP-DEPENDENT DNA HELICASE SRS2"/>
    <property type="match status" value="1"/>
</dbReference>
<dbReference type="RefSeq" id="WP_190417168.1">
    <property type="nucleotide sequence ID" value="NZ_JAMPKK010000059.1"/>
</dbReference>